<dbReference type="STRING" id="218821.SAMN05421837_103728"/>
<evidence type="ECO:0000259" key="1">
    <source>
        <dbReference type="PROSITE" id="PS50234"/>
    </source>
</evidence>
<dbReference type="Pfam" id="PF13519">
    <property type="entry name" value="VWA_2"/>
    <property type="match status" value="1"/>
</dbReference>
<organism evidence="2 3">
    <name type="scientific">Amycolatopsis pretoriensis</name>
    <dbReference type="NCBI Taxonomy" id="218821"/>
    <lineage>
        <taxon>Bacteria</taxon>
        <taxon>Bacillati</taxon>
        <taxon>Actinomycetota</taxon>
        <taxon>Actinomycetes</taxon>
        <taxon>Pseudonocardiales</taxon>
        <taxon>Pseudonocardiaceae</taxon>
        <taxon>Amycolatopsis</taxon>
    </lineage>
</organism>
<dbReference type="InterPro" id="IPR002035">
    <property type="entry name" value="VWF_A"/>
</dbReference>
<gene>
    <name evidence="2" type="ORF">SAMN05421837_103728</name>
</gene>
<dbReference type="SMART" id="SM00327">
    <property type="entry name" value="VWA"/>
    <property type="match status" value="1"/>
</dbReference>
<accession>A0A1H5QPM3</accession>
<dbReference type="EMBL" id="FNUJ01000003">
    <property type="protein sequence ID" value="SEF27298.1"/>
    <property type="molecule type" value="Genomic_DNA"/>
</dbReference>
<proteinExistence type="predicted"/>
<name>A0A1H5QPM3_9PSEU</name>
<dbReference type="PROSITE" id="PS50234">
    <property type="entry name" value="VWFA"/>
    <property type="match status" value="1"/>
</dbReference>
<dbReference type="SUPFAM" id="SSF53300">
    <property type="entry name" value="vWA-like"/>
    <property type="match status" value="1"/>
</dbReference>
<sequence>MTQPPPASVRDALPVQPAKSRILITLVVDTSSSMAEGDRIGELNRALRSWREELMGDDHLSSRGEIALVTFGKDHVVAVDPSGAFAGHAQQPYVPVSQFKPAELEAGGVTPMVEALQYAFDLLATRRQQLRADGISLANRPLVYLITDGVPTDERGYRSDRWRDFAPVIRQHEDGKHLLFFALGVDGAEREVLAGLAPSSWQFLAGLNFAQVLSLVSSSIESASAASARNEPADEVYRRVQEHLDLDARMTQFLQGNG</sequence>
<keyword evidence="3" id="KW-1185">Reference proteome</keyword>
<protein>
    <submittedName>
        <fullName evidence="2">Uncharacterized conserved protein YegL, contains vWA domain of TerY type</fullName>
    </submittedName>
</protein>
<evidence type="ECO:0000313" key="3">
    <source>
        <dbReference type="Proteomes" id="UP000198878"/>
    </source>
</evidence>
<evidence type="ECO:0000313" key="2">
    <source>
        <dbReference type="EMBL" id="SEF27298.1"/>
    </source>
</evidence>
<dbReference type="InterPro" id="IPR036465">
    <property type="entry name" value="vWFA_dom_sf"/>
</dbReference>
<dbReference type="Gene3D" id="3.40.50.410">
    <property type="entry name" value="von Willebrand factor, type A domain"/>
    <property type="match status" value="1"/>
</dbReference>
<dbReference type="AlphaFoldDB" id="A0A1H5QPM3"/>
<reference evidence="3" key="1">
    <citation type="submission" date="2016-10" db="EMBL/GenBank/DDBJ databases">
        <authorList>
            <person name="Varghese N."/>
            <person name="Submissions S."/>
        </authorList>
    </citation>
    <scope>NUCLEOTIDE SEQUENCE [LARGE SCALE GENOMIC DNA]</scope>
    <source>
        <strain evidence="3">DSM 44654</strain>
    </source>
</reference>
<dbReference type="Proteomes" id="UP000198878">
    <property type="component" value="Unassembled WGS sequence"/>
</dbReference>
<feature type="domain" description="VWFA" evidence="1">
    <location>
        <begin position="23"/>
        <end position="220"/>
    </location>
</feature>